<dbReference type="InterPro" id="IPR012337">
    <property type="entry name" value="RNaseH-like_sf"/>
</dbReference>
<dbReference type="SUPFAM" id="SSF53098">
    <property type="entry name" value="Ribonuclease H-like"/>
    <property type="match status" value="1"/>
</dbReference>
<dbReference type="EMBL" id="JAFJMO010000005">
    <property type="protein sequence ID" value="KAJ8276412.1"/>
    <property type="molecule type" value="Genomic_DNA"/>
</dbReference>
<reference evidence="1" key="1">
    <citation type="journal article" date="2023" name="Science">
        <title>Genome structures resolve the early diversification of teleost fishes.</title>
        <authorList>
            <person name="Parey E."/>
            <person name="Louis A."/>
            <person name="Montfort J."/>
            <person name="Bouchez O."/>
            <person name="Roques C."/>
            <person name="Iampietro C."/>
            <person name="Lluch J."/>
            <person name="Castinel A."/>
            <person name="Donnadieu C."/>
            <person name="Desvignes T."/>
            <person name="Floi Bucao C."/>
            <person name="Jouanno E."/>
            <person name="Wen M."/>
            <person name="Mejri S."/>
            <person name="Dirks R."/>
            <person name="Jansen H."/>
            <person name="Henkel C."/>
            <person name="Chen W.J."/>
            <person name="Zahm M."/>
            <person name="Cabau C."/>
            <person name="Klopp C."/>
            <person name="Thompson A.W."/>
            <person name="Robinson-Rechavi M."/>
            <person name="Braasch I."/>
            <person name="Lecointre G."/>
            <person name="Bobe J."/>
            <person name="Postlethwait J.H."/>
            <person name="Berthelot C."/>
            <person name="Roest Crollius H."/>
            <person name="Guiguen Y."/>
        </authorList>
    </citation>
    <scope>NUCLEOTIDE SEQUENCE</scope>
    <source>
        <strain evidence="1">Concon-B</strain>
    </source>
</reference>
<evidence type="ECO:0000313" key="2">
    <source>
        <dbReference type="Proteomes" id="UP001152803"/>
    </source>
</evidence>
<dbReference type="AlphaFoldDB" id="A0A9Q1I2M6"/>
<sequence>MTTAEKTIDLLRHLWASFDLPNELVSDNGQPFTSKEFEDFLKNITLPQTAESVDEISALISKSATLGGIFRGFLRRRSL</sequence>
<evidence type="ECO:0000313" key="1">
    <source>
        <dbReference type="EMBL" id="KAJ8276412.1"/>
    </source>
</evidence>
<gene>
    <name evidence="1" type="ORF">COCON_G00081640</name>
</gene>
<dbReference type="OrthoDB" id="775972at2759"/>
<keyword evidence="2" id="KW-1185">Reference proteome</keyword>
<dbReference type="Proteomes" id="UP001152803">
    <property type="component" value="Unassembled WGS sequence"/>
</dbReference>
<evidence type="ECO:0008006" key="3">
    <source>
        <dbReference type="Google" id="ProtNLM"/>
    </source>
</evidence>
<dbReference type="Gene3D" id="3.30.420.10">
    <property type="entry name" value="Ribonuclease H-like superfamily/Ribonuclease H"/>
    <property type="match status" value="1"/>
</dbReference>
<comment type="caution">
    <text evidence="1">The sequence shown here is derived from an EMBL/GenBank/DDBJ whole genome shotgun (WGS) entry which is preliminary data.</text>
</comment>
<name>A0A9Q1I2M6_CONCO</name>
<dbReference type="GO" id="GO:0003676">
    <property type="term" value="F:nucleic acid binding"/>
    <property type="evidence" value="ECO:0007669"/>
    <property type="project" value="InterPro"/>
</dbReference>
<organism evidence="1 2">
    <name type="scientific">Conger conger</name>
    <name type="common">Conger eel</name>
    <name type="synonym">Muraena conger</name>
    <dbReference type="NCBI Taxonomy" id="82655"/>
    <lineage>
        <taxon>Eukaryota</taxon>
        <taxon>Metazoa</taxon>
        <taxon>Chordata</taxon>
        <taxon>Craniata</taxon>
        <taxon>Vertebrata</taxon>
        <taxon>Euteleostomi</taxon>
        <taxon>Actinopterygii</taxon>
        <taxon>Neopterygii</taxon>
        <taxon>Teleostei</taxon>
        <taxon>Anguilliformes</taxon>
        <taxon>Congridae</taxon>
        <taxon>Conger</taxon>
    </lineage>
</organism>
<accession>A0A9Q1I2M6</accession>
<protein>
    <recommendedName>
        <fullName evidence="3">Integrase catalytic domain-containing protein</fullName>
    </recommendedName>
</protein>
<proteinExistence type="predicted"/>
<dbReference type="InterPro" id="IPR036397">
    <property type="entry name" value="RNaseH_sf"/>
</dbReference>